<proteinExistence type="predicted"/>
<sequence length="233" mass="27114">MSIQLDIYTKEDISSHEYAKFFFEAIEKMGLKFTKMAQYEPINKVFTIEQALKMWMHEEPGCYDFELDEMMGTAGGMLGRGNGFWFNVAWWKDSRGKSINYLTISFTKKIFTKYQKEILSFFEGALVEFNAIYGYIGDEKMVDRQHITGTIKNRIPGIFEYNYFGKSFVDFIGKDKLQSLPWSNSFPLNEGLLTVLNDKKEEEFLLLEQRTKELIGLNLFNGKSSDYPDVLKG</sequence>
<dbReference type="AlphaFoldDB" id="A0A9W5KX80"/>
<evidence type="ECO:0000313" key="2">
    <source>
        <dbReference type="Proteomes" id="UP000006967"/>
    </source>
</evidence>
<gene>
    <name evidence="1" type="ORF">IK5_02781</name>
</gene>
<organism evidence="1 2">
    <name type="scientific">Bacillus cereus VD154</name>
    <dbReference type="NCBI Taxonomy" id="1053238"/>
    <lineage>
        <taxon>Bacteria</taxon>
        <taxon>Bacillati</taxon>
        <taxon>Bacillota</taxon>
        <taxon>Bacilli</taxon>
        <taxon>Bacillales</taxon>
        <taxon>Bacillaceae</taxon>
        <taxon>Bacillus</taxon>
        <taxon>Bacillus cereus group</taxon>
    </lineage>
</organism>
<accession>A0A9W5KX80</accession>
<comment type="caution">
    <text evidence="1">The sequence shown here is derived from an EMBL/GenBank/DDBJ whole genome shotgun (WGS) entry which is preliminary data.</text>
</comment>
<protein>
    <submittedName>
        <fullName evidence="1">Uncharacterized protein</fullName>
    </submittedName>
</protein>
<dbReference type="EMBL" id="AHFG01000030">
    <property type="protein sequence ID" value="EJR71883.1"/>
    <property type="molecule type" value="Genomic_DNA"/>
</dbReference>
<reference evidence="1 2" key="1">
    <citation type="submission" date="2012-04" db="EMBL/GenBank/DDBJ databases">
        <title>The Genome Sequence of Bacillus cereus VD154.</title>
        <authorList>
            <consortium name="The Broad Institute Genome Sequencing Platform"/>
            <consortium name="The Broad Institute Genome Sequencing Center for Infectious Disease"/>
            <person name="Feldgarden M."/>
            <person name="Van der Auwera G.A."/>
            <person name="Mahillon J."/>
            <person name="Duprez V."/>
            <person name="Timmery S."/>
            <person name="Mattelet C."/>
            <person name="Dierick K."/>
            <person name="Sun M."/>
            <person name="Yu Z."/>
            <person name="Zhu L."/>
            <person name="Hu X."/>
            <person name="Shank E.B."/>
            <person name="Swiecicka I."/>
            <person name="Hansen B.M."/>
            <person name="Andrup L."/>
            <person name="Young S.K."/>
            <person name="Zeng Q."/>
            <person name="Gargeya S."/>
            <person name="Fitzgerald M."/>
            <person name="Haas B."/>
            <person name="Abouelleil A."/>
            <person name="Alvarado L."/>
            <person name="Arachchi H.M."/>
            <person name="Berlin A."/>
            <person name="Chapman S.B."/>
            <person name="Goldberg J."/>
            <person name="Griggs A."/>
            <person name="Gujja S."/>
            <person name="Hansen M."/>
            <person name="Howarth C."/>
            <person name="Imamovic A."/>
            <person name="Larimer J."/>
            <person name="McCowen C."/>
            <person name="Montmayeur A."/>
            <person name="Murphy C."/>
            <person name="Neiman D."/>
            <person name="Pearson M."/>
            <person name="Priest M."/>
            <person name="Roberts A."/>
            <person name="Saif S."/>
            <person name="Shea T."/>
            <person name="Sisk P."/>
            <person name="Sykes S."/>
            <person name="Wortman J."/>
            <person name="Nusbaum C."/>
            <person name="Birren B."/>
        </authorList>
    </citation>
    <scope>NUCLEOTIDE SEQUENCE [LARGE SCALE GENOMIC DNA]</scope>
    <source>
        <strain evidence="1 2">VD154</strain>
    </source>
</reference>
<dbReference type="RefSeq" id="WP_000027176.1">
    <property type="nucleotide sequence ID" value="NZ_JH791881.1"/>
</dbReference>
<name>A0A9W5KX80_BACCE</name>
<evidence type="ECO:0000313" key="1">
    <source>
        <dbReference type="EMBL" id="EJR71883.1"/>
    </source>
</evidence>
<dbReference type="Proteomes" id="UP000006967">
    <property type="component" value="Unassembled WGS sequence"/>
</dbReference>